<dbReference type="eggNOG" id="COG0110">
    <property type="taxonomic scope" value="Bacteria"/>
</dbReference>
<proteinExistence type="inferred from homology"/>
<evidence type="ECO:0000256" key="2">
    <source>
        <dbReference type="ARBA" id="ARBA00022679"/>
    </source>
</evidence>
<keyword evidence="3" id="KW-0012">Acyltransferase</keyword>
<dbReference type="PANTHER" id="PTHR23416">
    <property type="entry name" value="SIALIC ACID SYNTHASE-RELATED"/>
    <property type="match status" value="1"/>
</dbReference>
<evidence type="ECO:0000256" key="1">
    <source>
        <dbReference type="ARBA" id="ARBA00007274"/>
    </source>
</evidence>
<dbReference type="InterPro" id="IPR051159">
    <property type="entry name" value="Hexapeptide_acetyltransf"/>
</dbReference>
<protein>
    <submittedName>
        <fullName evidence="3">Chloramphenicol acetyltransferase</fullName>
        <ecNumber evidence="3">2.3.1.28</ecNumber>
    </submittedName>
</protein>
<organism evidence="3 4">
    <name type="scientific">Photobacterium aphoticum</name>
    <dbReference type="NCBI Taxonomy" id="754436"/>
    <lineage>
        <taxon>Bacteria</taxon>
        <taxon>Pseudomonadati</taxon>
        <taxon>Pseudomonadota</taxon>
        <taxon>Gammaproteobacteria</taxon>
        <taxon>Vibrionales</taxon>
        <taxon>Vibrionaceae</taxon>
        <taxon>Photobacterium</taxon>
    </lineage>
</organism>
<dbReference type="PANTHER" id="PTHR23416:SF23">
    <property type="entry name" value="ACETYLTRANSFERASE C18B11.09C-RELATED"/>
    <property type="match status" value="1"/>
</dbReference>
<reference evidence="3 4" key="1">
    <citation type="journal article" date="2014" name="Genome Announc.">
        <title>Draft Genome Sequences of Two Vibrionaceae Species, Vibrio ponticus C121 and Photobacterium aphoticum C119, Isolated as Coral Reef Microbiota.</title>
        <authorList>
            <person name="Al-saari N."/>
            <person name="Meirelles P.M."/>
            <person name="Mino S."/>
            <person name="Suda W."/>
            <person name="Oshima K."/>
            <person name="Hattori M."/>
            <person name="Ohkuma M."/>
            <person name="Thompson F.L."/>
            <person name="Gomez-Gil B."/>
            <person name="Sawabe T."/>
            <person name="Sawabe T."/>
        </authorList>
    </citation>
    <scope>NUCLEOTIDE SEQUENCE [LARGE SCALE GENOMIC DNA]</scope>
    <source>
        <strain evidence="3 4">JCM 19237</strain>
    </source>
</reference>
<dbReference type="Proteomes" id="UP000029227">
    <property type="component" value="Unassembled WGS sequence"/>
</dbReference>
<name>A0A090R6Q7_9GAMM</name>
<accession>A0A090R6Q7</accession>
<comment type="caution">
    <text evidence="3">The sequence shown here is derived from an EMBL/GenBank/DDBJ whole genome shotgun (WGS) entry which is preliminary data.</text>
</comment>
<sequence>MIVLPGVTIGTGAVVGAGSVVTKDVPEHTVVVGNPARVVKEHING</sequence>
<evidence type="ECO:0000313" key="4">
    <source>
        <dbReference type="Proteomes" id="UP000029227"/>
    </source>
</evidence>
<dbReference type="InterPro" id="IPR011004">
    <property type="entry name" value="Trimer_LpxA-like_sf"/>
</dbReference>
<dbReference type="SUPFAM" id="SSF51161">
    <property type="entry name" value="Trimeric LpxA-like enzymes"/>
    <property type="match status" value="1"/>
</dbReference>
<dbReference type="EC" id="2.3.1.28" evidence="3"/>
<dbReference type="Gene3D" id="2.160.10.10">
    <property type="entry name" value="Hexapeptide repeat proteins"/>
    <property type="match status" value="1"/>
</dbReference>
<comment type="similarity">
    <text evidence="1">Belongs to the transferase hexapeptide repeat family.</text>
</comment>
<keyword evidence="2 3" id="KW-0808">Transferase</keyword>
<dbReference type="STRING" id="754436.JCM19237_6210"/>
<dbReference type="EMBL" id="BBMN01000001">
    <property type="protein sequence ID" value="GAL03317.1"/>
    <property type="molecule type" value="Genomic_DNA"/>
</dbReference>
<evidence type="ECO:0000313" key="3">
    <source>
        <dbReference type="EMBL" id="GAL03317.1"/>
    </source>
</evidence>
<gene>
    <name evidence="3" type="ORF">JCM19237_6210</name>
</gene>
<dbReference type="GO" id="GO:0008811">
    <property type="term" value="F:chloramphenicol O-acetyltransferase activity"/>
    <property type="evidence" value="ECO:0007669"/>
    <property type="project" value="UniProtKB-EC"/>
</dbReference>
<dbReference type="AlphaFoldDB" id="A0A090R6Q7"/>